<accession>A8PI92</accession>
<reference evidence="3 4" key="1">
    <citation type="journal article" date="2010" name="Proc. Natl. Acad. Sci. U.S.A.">
        <title>Insights into evolution of multicellular fungi from the assembled chromosomes of the mushroom Coprinopsis cinerea (Coprinus cinereus).</title>
        <authorList>
            <person name="Stajich J.E."/>
            <person name="Wilke S.K."/>
            <person name="Ahren D."/>
            <person name="Au C.H."/>
            <person name="Birren B.W."/>
            <person name="Borodovsky M."/>
            <person name="Burns C."/>
            <person name="Canback B."/>
            <person name="Casselton L.A."/>
            <person name="Cheng C.K."/>
            <person name="Deng J."/>
            <person name="Dietrich F.S."/>
            <person name="Fargo D.C."/>
            <person name="Farman M.L."/>
            <person name="Gathman A.C."/>
            <person name="Goldberg J."/>
            <person name="Guigo R."/>
            <person name="Hoegger P.J."/>
            <person name="Hooker J.B."/>
            <person name="Huggins A."/>
            <person name="James T.Y."/>
            <person name="Kamada T."/>
            <person name="Kilaru S."/>
            <person name="Kodira C."/>
            <person name="Kues U."/>
            <person name="Kupfer D."/>
            <person name="Kwan H.S."/>
            <person name="Lomsadze A."/>
            <person name="Li W."/>
            <person name="Lilly W.W."/>
            <person name="Ma L.J."/>
            <person name="Mackey A.J."/>
            <person name="Manning G."/>
            <person name="Martin F."/>
            <person name="Muraguchi H."/>
            <person name="Natvig D.O."/>
            <person name="Palmerini H."/>
            <person name="Ramesh M.A."/>
            <person name="Rehmeyer C.J."/>
            <person name="Roe B.A."/>
            <person name="Shenoy N."/>
            <person name="Stanke M."/>
            <person name="Ter-Hovhannisyan V."/>
            <person name="Tunlid A."/>
            <person name="Velagapudi R."/>
            <person name="Vision T.J."/>
            <person name="Zeng Q."/>
            <person name="Zolan M.E."/>
            <person name="Pukkila P.J."/>
        </authorList>
    </citation>
    <scope>NUCLEOTIDE SEQUENCE [LARGE SCALE GENOMIC DNA]</scope>
    <source>
        <strain evidence="4">Okayama-7 / 130 / ATCC MYA-4618 / FGSC 9003</strain>
    </source>
</reference>
<dbReference type="eggNOG" id="ENOG502RSE5">
    <property type="taxonomic scope" value="Eukaryota"/>
</dbReference>
<evidence type="ECO:0000313" key="3">
    <source>
        <dbReference type="EMBL" id="EAU80282.2"/>
    </source>
</evidence>
<dbReference type="InterPro" id="IPR040976">
    <property type="entry name" value="Pkinase_fungal"/>
</dbReference>
<dbReference type="InterPro" id="IPR000719">
    <property type="entry name" value="Prot_kinase_dom"/>
</dbReference>
<dbReference type="Proteomes" id="UP000001861">
    <property type="component" value="Unassembled WGS sequence"/>
</dbReference>
<dbReference type="GO" id="GO:0004672">
    <property type="term" value="F:protein kinase activity"/>
    <property type="evidence" value="ECO:0007669"/>
    <property type="project" value="InterPro"/>
</dbReference>
<feature type="domain" description="Protein kinase" evidence="2">
    <location>
        <begin position="285"/>
        <end position="667"/>
    </location>
</feature>
<organism evidence="3 4">
    <name type="scientific">Coprinopsis cinerea (strain Okayama-7 / 130 / ATCC MYA-4618 / FGSC 9003)</name>
    <name type="common">Inky cap fungus</name>
    <name type="synonym">Hormographiella aspergillata</name>
    <dbReference type="NCBI Taxonomy" id="240176"/>
    <lineage>
        <taxon>Eukaryota</taxon>
        <taxon>Fungi</taxon>
        <taxon>Dikarya</taxon>
        <taxon>Basidiomycota</taxon>
        <taxon>Agaricomycotina</taxon>
        <taxon>Agaricomycetes</taxon>
        <taxon>Agaricomycetidae</taxon>
        <taxon>Agaricales</taxon>
        <taxon>Agaricineae</taxon>
        <taxon>Psathyrellaceae</taxon>
        <taxon>Coprinopsis</taxon>
    </lineage>
</organism>
<dbReference type="InParanoid" id="A8PI92"/>
<dbReference type="Gene3D" id="1.10.510.10">
    <property type="entry name" value="Transferase(Phosphotransferase) domain 1"/>
    <property type="match status" value="1"/>
</dbReference>
<dbReference type="GeneID" id="6018239"/>
<feature type="compositionally biased region" description="Polar residues" evidence="1">
    <location>
        <begin position="775"/>
        <end position="787"/>
    </location>
</feature>
<dbReference type="VEuPathDB" id="FungiDB:CC1G_13268"/>
<keyword evidence="3" id="KW-0418">Kinase</keyword>
<evidence type="ECO:0000256" key="1">
    <source>
        <dbReference type="SAM" id="MobiDB-lite"/>
    </source>
</evidence>
<evidence type="ECO:0000259" key="2">
    <source>
        <dbReference type="SMART" id="SM00220"/>
    </source>
</evidence>
<dbReference type="PANTHER" id="PTHR38248">
    <property type="entry name" value="FUNK1 6"/>
    <property type="match status" value="1"/>
</dbReference>
<dbReference type="SMART" id="SM00220">
    <property type="entry name" value="S_TKc"/>
    <property type="match status" value="1"/>
</dbReference>
<protein>
    <submittedName>
        <fullName evidence="3">Other/FunK1 protein kinase</fullName>
    </submittedName>
</protein>
<name>A8PI92_COPC7</name>
<keyword evidence="4" id="KW-1185">Reference proteome</keyword>
<dbReference type="Pfam" id="PF17667">
    <property type="entry name" value="Pkinase_fungal"/>
    <property type="match status" value="1"/>
</dbReference>
<dbReference type="AlphaFoldDB" id="A8PI92"/>
<evidence type="ECO:0000313" key="4">
    <source>
        <dbReference type="Proteomes" id="UP000001861"/>
    </source>
</evidence>
<sequence length="787" mass="90140">MVRVERDASCLQTITILKEFPSCRIFPPPQTITGHLNMMPLTSTVNIEQFVPDHLPNNNADAFDAVIAALKNERVLVSARQTKGQRSSKLGYGFGLLKSLFSSRPPNPNEVLESLRTICQVVNKTLETLGILVPGGKRLSMRANGNSGLLADACFTKETEGPLSPLEVVVPIAALPRNESEKKGKNHLMKRMVTTMNEDPRRLFTYGITIHHDQMTLYRVTRSHMVQSSPFSMTESADVLTRVLLSLVTATDEELGYDPLVTMLPDGSYIYQLPPEGGRSTPLFYQTLELITHYPSTSLGDRNARVWRVKRVVSPTNRERVGGEQDRVLKDLWVDQGARTEADIQEDLFEDISAVAKDENWRKKPIFQDFFERDVESLAEALQGDNFKRYFSCIIAKHVLSPSPDKRRCFFVYESVCTPLHDIATFGEVIDILRQSVTALRLMFCAGWVHRDVSTGNILALKTGSSSSWQVKLSDLEYSRRFPDTNLSDGEQIMGTPYFMACEIHFGKHLFPSDPETVWTKRYPRRPVIHGYQHDLEGIWWIILWFSTMRIDQEDLSREFGRLHFQQPMDDHCIGRRCLLFTDQDHLAGLPTLVDSLPSELLDSNFLDELQRLKYQIHGEYIIRNAEGKQDDISTYSYVISQSFTRFFERLEESRAMWDDLKLSTTAELRHECDVETQPYRAPRKRRADDDEGSDREEEGVRVERKAAEKRKMKDDRPKQDRPRKRARFDAPFPEVQTPIRRSGPVTRSMTRAAQNIGPITRAAARRMREAAASKNKTTTTVRRSRR</sequence>
<feature type="region of interest" description="Disordered" evidence="1">
    <location>
        <begin position="674"/>
        <end position="787"/>
    </location>
</feature>
<dbReference type="EMBL" id="AACS02000027">
    <property type="protein sequence ID" value="EAU80282.2"/>
    <property type="molecule type" value="Genomic_DNA"/>
</dbReference>
<comment type="caution">
    <text evidence="3">The sequence shown here is derived from an EMBL/GenBank/DDBJ whole genome shotgun (WGS) entry which is preliminary data.</text>
</comment>
<dbReference type="PANTHER" id="PTHR38248:SF2">
    <property type="entry name" value="FUNK1 11"/>
    <property type="match status" value="1"/>
</dbReference>
<dbReference type="GO" id="GO:0005524">
    <property type="term" value="F:ATP binding"/>
    <property type="evidence" value="ECO:0007669"/>
    <property type="project" value="InterPro"/>
</dbReference>
<gene>
    <name evidence="3" type="ORF">CC1G_13268</name>
</gene>
<dbReference type="InterPro" id="IPR011009">
    <property type="entry name" value="Kinase-like_dom_sf"/>
</dbReference>
<dbReference type="RefSeq" id="XP_001841536.2">
    <property type="nucleotide sequence ID" value="XM_001841484.2"/>
</dbReference>
<dbReference type="OrthoDB" id="3271139at2759"/>
<dbReference type="HOGENOM" id="CLU_011584_0_2_1"/>
<keyword evidence="3" id="KW-0808">Transferase</keyword>
<proteinExistence type="predicted"/>
<dbReference type="SUPFAM" id="SSF56112">
    <property type="entry name" value="Protein kinase-like (PK-like)"/>
    <property type="match status" value="1"/>
</dbReference>
<dbReference type="OMA" id="ANENIWS"/>
<feature type="compositionally biased region" description="Basic and acidic residues" evidence="1">
    <location>
        <begin position="699"/>
        <end position="721"/>
    </location>
</feature>
<dbReference type="KEGG" id="cci:CC1G_13268"/>